<dbReference type="AlphaFoldDB" id="A0A918Q263"/>
<dbReference type="InterPro" id="IPR011008">
    <property type="entry name" value="Dimeric_a/b-barrel"/>
</dbReference>
<proteinExistence type="predicted"/>
<name>A0A918Q263_9CAUL</name>
<dbReference type="SUPFAM" id="SSF54909">
    <property type="entry name" value="Dimeric alpha+beta barrel"/>
    <property type="match status" value="1"/>
</dbReference>
<reference evidence="1" key="1">
    <citation type="journal article" date="2014" name="Int. J. Syst. Evol. Microbiol.">
        <title>Complete genome sequence of Corynebacterium casei LMG S-19264T (=DSM 44701T), isolated from a smear-ripened cheese.</title>
        <authorList>
            <consortium name="US DOE Joint Genome Institute (JGI-PGF)"/>
            <person name="Walter F."/>
            <person name="Albersmeier A."/>
            <person name="Kalinowski J."/>
            <person name="Ruckert C."/>
        </authorList>
    </citation>
    <scope>NUCLEOTIDE SEQUENCE</scope>
    <source>
        <strain evidence="1">KCTC 32296</strain>
    </source>
</reference>
<protein>
    <recommendedName>
        <fullName evidence="3">L-rhamnose mutarotase</fullName>
    </recommendedName>
</protein>
<dbReference type="InterPro" id="IPR008000">
    <property type="entry name" value="Rham/fucose_mutarotase"/>
</dbReference>
<dbReference type="PANTHER" id="PTHR43239:SF1">
    <property type="entry name" value="UPF0734 PROTEIN DDB_G0273871_DDB_G0273177"/>
    <property type="match status" value="1"/>
</dbReference>
<gene>
    <name evidence="1" type="ORF">GCM10011273_12450</name>
</gene>
<evidence type="ECO:0008006" key="3">
    <source>
        <dbReference type="Google" id="ProtNLM"/>
    </source>
</evidence>
<dbReference type="InterPro" id="IPR052996">
    <property type="entry name" value="Carb_Metab_Mutarotase"/>
</dbReference>
<comment type="caution">
    <text evidence="1">The sequence shown here is derived from an EMBL/GenBank/DDBJ whole genome shotgun (WGS) entry which is preliminary data.</text>
</comment>
<evidence type="ECO:0000313" key="2">
    <source>
        <dbReference type="Proteomes" id="UP000662572"/>
    </source>
</evidence>
<evidence type="ECO:0000313" key="1">
    <source>
        <dbReference type="EMBL" id="GGZ28185.1"/>
    </source>
</evidence>
<dbReference type="Proteomes" id="UP000662572">
    <property type="component" value="Unassembled WGS sequence"/>
</dbReference>
<dbReference type="EMBL" id="BMZB01000001">
    <property type="protein sequence ID" value="GGZ28185.1"/>
    <property type="molecule type" value="Genomic_DNA"/>
</dbReference>
<organism evidence="1 2">
    <name type="scientific">Asticcacaulis endophyticus</name>
    <dbReference type="NCBI Taxonomy" id="1395890"/>
    <lineage>
        <taxon>Bacteria</taxon>
        <taxon>Pseudomonadati</taxon>
        <taxon>Pseudomonadota</taxon>
        <taxon>Alphaproteobacteria</taxon>
        <taxon>Caulobacterales</taxon>
        <taxon>Caulobacteraceae</taxon>
        <taxon>Asticcacaulis</taxon>
    </lineage>
</organism>
<accession>A0A918Q263</accession>
<dbReference type="Gene3D" id="3.30.70.100">
    <property type="match status" value="1"/>
</dbReference>
<dbReference type="Pfam" id="PF05336">
    <property type="entry name" value="rhaM"/>
    <property type="match status" value="1"/>
</dbReference>
<dbReference type="RefSeq" id="WP_189485517.1">
    <property type="nucleotide sequence ID" value="NZ_BMZB01000001.1"/>
</dbReference>
<reference evidence="1" key="2">
    <citation type="submission" date="2020-09" db="EMBL/GenBank/DDBJ databases">
        <authorList>
            <person name="Sun Q."/>
            <person name="Kim S."/>
        </authorList>
    </citation>
    <scope>NUCLEOTIDE SEQUENCE</scope>
    <source>
        <strain evidence="1">KCTC 32296</strain>
    </source>
</reference>
<keyword evidence="2" id="KW-1185">Reference proteome</keyword>
<dbReference type="GO" id="GO:0016857">
    <property type="term" value="F:racemase and epimerase activity, acting on carbohydrates and derivatives"/>
    <property type="evidence" value="ECO:0007669"/>
    <property type="project" value="InterPro"/>
</dbReference>
<sequence length="117" mass="13415">MTLTRYCFALDLHNDAALIERYKVWHQPGQVPAAIVASIRDADIRSLEIWQAGDRMFMIMETGPEFSADAKAAADAASEDVQAWERLMWEFQKPLPFAKAGEKWVEMTRIFDLIQQP</sequence>
<dbReference type="PANTHER" id="PTHR43239">
    <property type="entry name" value="UPF0734 PROTEIN DDB_G0273871/DDB_G0273177"/>
    <property type="match status" value="1"/>
</dbReference>